<name>A0ABU4LJN1_9ACTN</name>
<sequence>MQQLPDVVEGAGPPLAQLLGDLEVRVVAERDAGTLLGVRVVVLVDIYTA</sequence>
<evidence type="ECO:0000313" key="2">
    <source>
        <dbReference type="Proteomes" id="UP001271723"/>
    </source>
</evidence>
<keyword evidence="2" id="KW-1185">Reference proteome</keyword>
<dbReference type="RefSeq" id="WP_267300043.1">
    <property type="nucleotide sequence ID" value="NZ_JAGJBZ010000005.1"/>
</dbReference>
<proteinExistence type="predicted"/>
<dbReference type="EMBL" id="JARAVY010000032">
    <property type="protein sequence ID" value="MDX2915661.1"/>
    <property type="molecule type" value="Genomic_DNA"/>
</dbReference>
<reference evidence="1 2" key="1">
    <citation type="journal article" date="2023" name="Microb. Genom.">
        <title>Mesoterricola silvestris gen. nov., sp. nov., Mesoterricola sediminis sp. nov., Geothrix oryzae sp. nov., Geothrix edaphica sp. nov., Geothrix rubra sp. nov., and Geothrix limicola sp. nov., six novel members of Acidobacteriota isolated from soils.</title>
        <authorList>
            <person name="Weisberg A.J."/>
            <person name="Pearce E."/>
            <person name="Kramer C.G."/>
            <person name="Chang J.H."/>
            <person name="Clarke C.R."/>
        </authorList>
    </citation>
    <scope>NUCLEOTIDE SEQUENCE [LARGE SCALE GENOMIC DNA]</scope>
    <source>
        <strain evidence="1 2">NRRL_B-2795</strain>
    </source>
</reference>
<gene>
    <name evidence="1" type="ORF">PV517_44220</name>
</gene>
<comment type="caution">
    <text evidence="1">The sequence shown here is derived from an EMBL/GenBank/DDBJ whole genome shotgun (WGS) entry which is preliminary data.</text>
</comment>
<protein>
    <submittedName>
        <fullName evidence="1">Uncharacterized protein</fullName>
    </submittedName>
</protein>
<evidence type="ECO:0000313" key="1">
    <source>
        <dbReference type="EMBL" id="MDX2915661.1"/>
    </source>
</evidence>
<dbReference type="Proteomes" id="UP001271723">
    <property type="component" value="Unassembled WGS sequence"/>
</dbReference>
<organism evidence="1 2">
    <name type="scientific">Streptomyces griseiscabiei</name>
    <dbReference type="NCBI Taxonomy" id="2993540"/>
    <lineage>
        <taxon>Bacteria</taxon>
        <taxon>Bacillati</taxon>
        <taxon>Actinomycetota</taxon>
        <taxon>Actinomycetes</taxon>
        <taxon>Kitasatosporales</taxon>
        <taxon>Streptomycetaceae</taxon>
        <taxon>Streptomyces</taxon>
    </lineage>
</organism>
<accession>A0ABU4LJN1</accession>